<dbReference type="AlphaFoldDB" id="A0AAV2QDV7"/>
<evidence type="ECO:0000313" key="2">
    <source>
        <dbReference type="Proteomes" id="UP001497623"/>
    </source>
</evidence>
<sequence length="104" mass="12238">MLGKLDCDLFTLNEKPYYSVMGKTAKNKEVKPKRNRITFETKAKIIKLKDEGKKNSELCKMFFYHHQLFLQFIMPNLKLLCKGPWRNAFHKGLVCLILNLGLQF</sequence>
<evidence type="ECO:0000313" key="1">
    <source>
        <dbReference type="EMBL" id="CAL4077756.1"/>
    </source>
</evidence>
<accession>A0AAV2QDV7</accession>
<dbReference type="Proteomes" id="UP001497623">
    <property type="component" value="Unassembled WGS sequence"/>
</dbReference>
<gene>
    <name evidence="1" type="ORF">MNOR_LOCUS10495</name>
</gene>
<dbReference type="EMBL" id="CAXKWB010005305">
    <property type="protein sequence ID" value="CAL4077756.1"/>
    <property type="molecule type" value="Genomic_DNA"/>
</dbReference>
<reference evidence="1 2" key="1">
    <citation type="submission" date="2024-05" db="EMBL/GenBank/DDBJ databases">
        <authorList>
            <person name="Wallberg A."/>
        </authorList>
    </citation>
    <scope>NUCLEOTIDE SEQUENCE [LARGE SCALE GENOMIC DNA]</scope>
</reference>
<protein>
    <submittedName>
        <fullName evidence="1">Uncharacterized protein</fullName>
    </submittedName>
</protein>
<keyword evidence="2" id="KW-1185">Reference proteome</keyword>
<name>A0AAV2QDV7_MEGNR</name>
<comment type="caution">
    <text evidence="1">The sequence shown here is derived from an EMBL/GenBank/DDBJ whole genome shotgun (WGS) entry which is preliminary data.</text>
</comment>
<organism evidence="1 2">
    <name type="scientific">Meganyctiphanes norvegica</name>
    <name type="common">Northern krill</name>
    <name type="synonym">Thysanopoda norvegica</name>
    <dbReference type="NCBI Taxonomy" id="48144"/>
    <lineage>
        <taxon>Eukaryota</taxon>
        <taxon>Metazoa</taxon>
        <taxon>Ecdysozoa</taxon>
        <taxon>Arthropoda</taxon>
        <taxon>Crustacea</taxon>
        <taxon>Multicrustacea</taxon>
        <taxon>Malacostraca</taxon>
        <taxon>Eumalacostraca</taxon>
        <taxon>Eucarida</taxon>
        <taxon>Euphausiacea</taxon>
        <taxon>Euphausiidae</taxon>
        <taxon>Meganyctiphanes</taxon>
    </lineage>
</organism>
<proteinExistence type="predicted"/>